<keyword evidence="4 12" id="KW-0808">Transferase</keyword>
<feature type="domain" description="Post-SET" evidence="11">
    <location>
        <begin position="527"/>
        <end position="543"/>
    </location>
</feature>
<evidence type="ECO:0000259" key="11">
    <source>
        <dbReference type="PROSITE" id="PS50868"/>
    </source>
</evidence>
<dbReference type="GO" id="GO:0042054">
    <property type="term" value="F:histone methyltransferase activity"/>
    <property type="evidence" value="ECO:0007669"/>
    <property type="project" value="InterPro"/>
</dbReference>
<keyword evidence="6" id="KW-0479">Metal-binding</keyword>
<dbReference type="PROSITE" id="PS50280">
    <property type="entry name" value="SET"/>
    <property type="match status" value="1"/>
</dbReference>
<evidence type="ECO:0000256" key="7">
    <source>
        <dbReference type="ARBA" id="ARBA00022833"/>
    </source>
</evidence>
<dbReference type="InterPro" id="IPR050973">
    <property type="entry name" value="H3K9_Histone-Lys_N-MTase"/>
</dbReference>
<evidence type="ECO:0000256" key="2">
    <source>
        <dbReference type="ARBA" id="ARBA00022454"/>
    </source>
</evidence>
<dbReference type="SMART" id="SM00317">
    <property type="entry name" value="SET"/>
    <property type="match status" value="1"/>
</dbReference>
<reference evidence="12 13" key="1">
    <citation type="submission" date="2015-03" db="EMBL/GenBank/DDBJ databases">
        <authorList>
            <person name="Morales-Cruz A."/>
            <person name="Amrine K.C."/>
            <person name="Cantu D."/>
        </authorList>
    </citation>
    <scope>NUCLEOTIDE SEQUENCE [LARGE SCALE GENOMIC DNA]</scope>
    <source>
        <strain evidence="12">DS831</strain>
    </source>
</reference>
<keyword evidence="2" id="KW-0158">Chromosome</keyword>
<evidence type="ECO:0000259" key="10">
    <source>
        <dbReference type="PROSITE" id="PS50867"/>
    </source>
</evidence>
<dbReference type="PANTHER" id="PTHR46223:SF3">
    <property type="entry name" value="HISTONE-LYSINE N-METHYLTRANSFERASE SET-23"/>
    <property type="match status" value="1"/>
</dbReference>
<accession>A0A0G2GKJ9</accession>
<dbReference type="GO" id="GO:0005634">
    <property type="term" value="C:nucleus"/>
    <property type="evidence" value="ECO:0007669"/>
    <property type="project" value="InterPro"/>
</dbReference>
<dbReference type="AlphaFoldDB" id="A0A0G2GKJ9"/>
<dbReference type="SMART" id="SM00468">
    <property type="entry name" value="PreSET"/>
    <property type="match status" value="1"/>
</dbReference>
<evidence type="ECO:0000256" key="5">
    <source>
        <dbReference type="ARBA" id="ARBA00022691"/>
    </source>
</evidence>
<feature type="domain" description="Pre-SET" evidence="10">
    <location>
        <begin position="258"/>
        <end position="371"/>
    </location>
</feature>
<dbReference type="GO" id="GO:0032259">
    <property type="term" value="P:methylation"/>
    <property type="evidence" value="ECO:0007669"/>
    <property type="project" value="UniProtKB-KW"/>
</dbReference>
<dbReference type="EMBL" id="LAQI01000063">
    <property type="protein sequence ID" value="KKY24023.1"/>
    <property type="molecule type" value="Genomic_DNA"/>
</dbReference>
<dbReference type="InterPro" id="IPR007728">
    <property type="entry name" value="Pre-SET_dom"/>
</dbReference>
<dbReference type="Gene3D" id="2.170.270.10">
    <property type="entry name" value="SET domain"/>
    <property type="match status" value="1"/>
</dbReference>
<evidence type="ECO:0000313" key="12">
    <source>
        <dbReference type="EMBL" id="KKY24023.1"/>
    </source>
</evidence>
<dbReference type="InterPro" id="IPR003616">
    <property type="entry name" value="Post-SET_dom"/>
</dbReference>
<evidence type="ECO:0000259" key="9">
    <source>
        <dbReference type="PROSITE" id="PS50280"/>
    </source>
</evidence>
<dbReference type="PROSITE" id="PS50867">
    <property type="entry name" value="PRE_SET"/>
    <property type="match status" value="1"/>
</dbReference>
<dbReference type="PANTHER" id="PTHR46223">
    <property type="entry name" value="HISTONE-LYSINE N-METHYLTRANSFERASE SUV39H"/>
    <property type="match status" value="1"/>
</dbReference>
<evidence type="ECO:0000256" key="6">
    <source>
        <dbReference type="ARBA" id="ARBA00022723"/>
    </source>
</evidence>
<evidence type="ECO:0000256" key="1">
    <source>
        <dbReference type="ARBA" id="ARBA00004286"/>
    </source>
</evidence>
<dbReference type="InterPro" id="IPR046341">
    <property type="entry name" value="SET_dom_sf"/>
</dbReference>
<organism evidence="12 13">
    <name type="scientific">Diplodia seriata</name>
    <dbReference type="NCBI Taxonomy" id="420778"/>
    <lineage>
        <taxon>Eukaryota</taxon>
        <taxon>Fungi</taxon>
        <taxon>Dikarya</taxon>
        <taxon>Ascomycota</taxon>
        <taxon>Pezizomycotina</taxon>
        <taxon>Dothideomycetes</taxon>
        <taxon>Dothideomycetes incertae sedis</taxon>
        <taxon>Botryosphaeriales</taxon>
        <taxon>Botryosphaeriaceae</taxon>
        <taxon>Diplodia</taxon>
    </lineage>
</organism>
<dbReference type="Pfam" id="PF00856">
    <property type="entry name" value="SET"/>
    <property type="match status" value="1"/>
</dbReference>
<keyword evidence="7" id="KW-0862">Zinc</keyword>
<dbReference type="InterPro" id="IPR001214">
    <property type="entry name" value="SET_dom"/>
</dbReference>
<dbReference type="SUPFAM" id="SSF82199">
    <property type="entry name" value="SET domain"/>
    <property type="match status" value="1"/>
</dbReference>
<dbReference type="PROSITE" id="PS50868">
    <property type="entry name" value="POST_SET"/>
    <property type="match status" value="1"/>
</dbReference>
<evidence type="ECO:0000313" key="13">
    <source>
        <dbReference type="Proteomes" id="UP000034182"/>
    </source>
</evidence>
<evidence type="ECO:0000256" key="3">
    <source>
        <dbReference type="ARBA" id="ARBA00022603"/>
    </source>
</evidence>
<feature type="region of interest" description="Disordered" evidence="8">
    <location>
        <begin position="99"/>
        <end position="139"/>
    </location>
</feature>
<sequence>MQKHPTTINYAIIRKSQLMHVSVVVGQRPVLGSKVKEIVCHRNGHAYGEEEYLLRWATDGGTSGARDVPFSWHRLSELDTCLHHLQGYLESLVASSRPRKKRKRAIDGGDHQARASPAERVRDDSSTSSSSRLNSPAISHATLSTASTLTRDEPDAKVYNGVLTVENGFAVAVQSSSAPDHIDVRNVPTPAMMTAAKTAGTAAAAAKVRAEVMRRLDSLPGPKISLVNTIDDTSPPLGFEFIRQNILGEGVYAADPATRTGCTKCKAHMGQNMGCEYSKLCDCLEYAAVNDTERMLPEERDRWEAIKADGGLGDTAGLPKKFPYYSSGPRTSAERAGCLVPFYLDRRYPIYECNENCKCGPGCKTRVVQKGRQVRLEIFKTPNGRGWGLRCNSALRTGQFIDTYRGEIITDDEATRREKGARHGTKDSYLYSLDKFAEAEGIPPEELYVIDGEFKGGPTRFVNHSCEPNCRQYVVSYNRHDPKVYEIAFFAIRDIAPNEELTFDYLDKDEAEEEEVDPEERNEGGMKPVKCLCGARKCRKYLWL</sequence>
<dbReference type="GO" id="GO:0005694">
    <property type="term" value="C:chromosome"/>
    <property type="evidence" value="ECO:0007669"/>
    <property type="project" value="UniProtKB-SubCell"/>
</dbReference>
<keyword evidence="3 12" id="KW-0489">Methyltransferase</keyword>
<comment type="subcellular location">
    <subcellularLocation>
        <location evidence="1">Chromosome</location>
    </subcellularLocation>
</comment>
<reference evidence="12 13" key="2">
    <citation type="submission" date="2015-05" db="EMBL/GenBank/DDBJ databases">
        <title>Distinctive expansion of gene families associated with plant cell wall degradation and secondary metabolism in the genomes of grapevine trunk pathogens.</title>
        <authorList>
            <person name="Lawrence D.P."/>
            <person name="Travadon R."/>
            <person name="Rolshausen P.E."/>
            <person name="Baumgartner K."/>
        </authorList>
    </citation>
    <scope>NUCLEOTIDE SEQUENCE [LARGE SCALE GENOMIC DNA]</scope>
    <source>
        <strain evidence="12">DS831</strain>
    </source>
</reference>
<evidence type="ECO:0000256" key="8">
    <source>
        <dbReference type="SAM" id="MobiDB-lite"/>
    </source>
</evidence>
<comment type="caution">
    <text evidence="12">The sequence shown here is derived from an EMBL/GenBank/DDBJ whole genome shotgun (WGS) entry which is preliminary data.</text>
</comment>
<protein>
    <submittedName>
        <fullName evidence="12">Putative histone-lysine n-methyltransferase</fullName>
    </submittedName>
</protein>
<name>A0A0G2GKJ9_9PEZI</name>
<gene>
    <name evidence="12" type="ORF">UCDDS831_g02678</name>
</gene>
<feature type="compositionally biased region" description="Basic and acidic residues" evidence="8">
    <location>
        <begin position="105"/>
        <end position="125"/>
    </location>
</feature>
<proteinExistence type="predicted"/>
<feature type="domain" description="SET" evidence="9">
    <location>
        <begin position="374"/>
        <end position="506"/>
    </location>
</feature>
<keyword evidence="5" id="KW-0949">S-adenosyl-L-methionine</keyword>
<dbReference type="Pfam" id="PF05033">
    <property type="entry name" value="Pre-SET"/>
    <property type="match status" value="1"/>
</dbReference>
<dbReference type="Proteomes" id="UP000034182">
    <property type="component" value="Unassembled WGS sequence"/>
</dbReference>
<evidence type="ECO:0000256" key="4">
    <source>
        <dbReference type="ARBA" id="ARBA00022679"/>
    </source>
</evidence>
<dbReference type="GO" id="GO:0008270">
    <property type="term" value="F:zinc ion binding"/>
    <property type="evidence" value="ECO:0007669"/>
    <property type="project" value="InterPro"/>
</dbReference>